<dbReference type="PANTHER" id="PTHR10738:SF0">
    <property type="entry name" value="PROTEIN ARGININE N-METHYLTRANSFERASE 5"/>
    <property type="match status" value="1"/>
</dbReference>
<protein>
    <submittedName>
        <fullName evidence="8">Uncharacterized protein</fullName>
    </submittedName>
</protein>
<reference evidence="8 9" key="1">
    <citation type="journal article" date="2016" name="Nat. Commun.">
        <title>Extremotolerant tardigrade genome and improved radiotolerance of human cultured cells by tardigrade-unique protein.</title>
        <authorList>
            <person name="Hashimoto T."/>
            <person name="Horikawa D.D."/>
            <person name="Saito Y."/>
            <person name="Kuwahara H."/>
            <person name="Kozuka-Hata H."/>
            <person name="Shin-I T."/>
            <person name="Minakuchi Y."/>
            <person name="Ohishi K."/>
            <person name="Motoyama A."/>
            <person name="Aizu T."/>
            <person name="Enomoto A."/>
            <person name="Kondo K."/>
            <person name="Tanaka S."/>
            <person name="Hara Y."/>
            <person name="Koshikawa S."/>
            <person name="Sagara H."/>
            <person name="Miura T."/>
            <person name="Yokobori S."/>
            <person name="Miyagawa K."/>
            <person name="Suzuki Y."/>
            <person name="Kubo T."/>
            <person name="Oyama M."/>
            <person name="Kohara Y."/>
            <person name="Fujiyama A."/>
            <person name="Arakawa K."/>
            <person name="Katayama T."/>
            <person name="Toyoda A."/>
            <person name="Kunieda T."/>
        </authorList>
    </citation>
    <scope>NUCLEOTIDE SEQUENCE [LARGE SCALE GENOMIC DNA]</scope>
    <source>
        <strain evidence="8 9">YOKOZUNA-1</strain>
    </source>
</reference>
<keyword evidence="2 4" id="KW-0808">Transferase</keyword>
<dbReference type="OrthoDB" id="1368803at2759"/>
<feature type="domain" description="PRMT5 arginine-N-methyltransferase" evidence="5">
    <location>
        <begin position="332"/>
        <end position="508"/>
    </location>
</feature>
<dbReference type="Gene3D" id="3.20.20.150">
    <property type="entry name" value="Divalent-metal-dependent TIM barrel enzymes"/>
    <property type="match status" value="1"/>
</dbReference>
<dbReference type="PROSITE" id="PS51678">
    <property type="entry name" value="SAM_MT_PRMT"/>
    <property type="match status" value="1"/>
</dbReference>
<dbReference type="Gene3D" id="2.70.160.11">
    <property type="entry name" value="Hnrnp arginine n-methyltransferase1"/>
    <property type="match status" value="1"/>
</dbReference>
<dbReference type="Proteomes" id="UP000186922">
    <property type="component" value="Unassembled WGS sequence"/>
</dbReference>
<evidence type="ECO:0000313" key="8">
    <source>
        <dbReference type="EMBL" id="GAV01041.1"/>
    </source>
</evidence>
<dbReference type="InterPro" id="IPR029063">
    <property type="entry name" value="SAM-dependent_MTases_sf"/>
</dbReference>
<dbReference type="EMBL" id="BDGG01000006">
    <property type="protein sequence ID" value="GAV01041.1"/>
    <property type="molecule type" value="Genomic_DNA"/>
</dbReference>
<evidence type="ECO:0000313" key="9">
    <source>
        <dbReference type="Proteomes" id="UP000186922"/>
    </source>
</evidence>
<dbReference type="GO" id="GO:0016274">
    <property type="term" value="F:protein-arginine N-methyltransferase activity"/>
    <property type="evidence" value="ECO:0007669"/>
    <property type="project" value="InterPro"/>
</dbReference>
<dbReference type="PANTHER" id="PTHR10738">
    <property type="entry name" value="PROTEIN ARGININE N-METHYLTRANSFERASE 5"/>
    <property type="match status" value="1"/>
</dbReference>
<dbReference type="InterPro" id="IPR035248">
    <property type="entry name" value="PRMT5_C"/>
</dbReference>
<evidence type="ECO:0000256" key="4">
    <source>
        <dbReference type="PROSITE-ProRule" id="PRU01015"/>
    </source>
</evidence>
<evidence type="ECO:0000259" key="7">
    <source>
        <dbReference type="Pfam" id="PF17286"/>
    </source>
</evidence>
<dbReference type="Pfam" id="PF17286">
    <property type="entry name" value="PRMT5_C"/>
    <property type="match status" value="1"/>
</dbReference>
<feature type="domain" description="PRMT5 TIM barrel" evidence="6">
    <location>
        <begin position="167"/>
        <end position="318"/>
    </location>
</feature>
<dbReference type="GO" id="GO:0006355">
    <property type="term" value="P:regulation of DNA-templated transcription"/>
    <property type="evidence" value="ECO:0007669"/>
    <property type="project" value="TreeGrafter"/>
</dbReference>
<dbReference type="InterPro" id="IPR035075">
    <property type="entry name" value="PRMT5"/>
</dbReference>
<keyword evidence="3 4" id="KW-0949">S-adenosyl-L-methionine</keyword>
<evidence type="ECO:0000256" key="1">
    <source>
        <dbReference type="ARBA" id="ARBA00022603"/>
    </source>
</evidence>
<dbReference type="STRING" id="947166.A0A1D1VJC8"/>
<dbReference type="GO" id="GO:0032259">
    <property type="term" value="P:methylation"/>
    <property type="evidence" value="ECO:0007669"/>
    <property type="project" value="UniProtKB-KW"/>
</dbReference>
<proteinExistence type="predicted"/>
<dbReference type="InterPro" id="IPR025799">
    <property type="entry name" value="Arg_MeTrfase"/>
</dbReference>
<dbReference type="GO" id="GO:0005829">
    <property type="term" value="C:cytosol"/>
    <property type="evidence" value="ECO:0007669"/>
    <property type="project" value="TreeGrafter"/>
</dbReference>
<name>A0A1D1VJC8_RAMVA</name>
<dbReference type="Gene3D" id="3.40.50.150">
    <property type="entry name" value="Vaccinia Virus protein VP39"/>
    <property type="match status" value="1"/>
</dbReference>
<feature type="domain" description="PRMT5 oligomerisation" evidence="7">
    <location>
        <begin position="511"/>
        <end position="677"/>
    </location>
</feature>
<comment type="caution">
    <text evidence="8">The sequence shown here is derived from an EMBL/GenBank/DDBJ whole genome shotgun (WGS) entry which is preliminary data.</text>
</comment>
<sequence>MVTIHRQLKIGVYVEGARSLADLLPSWEAASDSNFSLISADVFTWAAPLSKNIQHVQTVNYVSAAVVPLETICRAFVLRVLVPGGFNLEQLEFLDPDDFALRKSRIAGDAWTIFRKQIEHCALFCHGKRRPPVILPYSPDMISLYAEKILSFVPRRAEDSLTLVSDTQSNEEIWIHIPLNGISLNVNDDAKNDPEPDLEDDHQNLAAFKAYKWWNSLKAAVSYSHHLGVALEITEDLPSVLTLYDLWRSEPVRAIVIPTRLFVSLIDGSPSLSPFHVLIVQSFILLWNVKVFLRPGGIISPVKIELLTPYTDYMRDLYHTSLVGKAEIPSAWLFPPSQPLRDHLTDSQYEEFELDKRKYADYEAAVDRYIRYRQSFEDVQETFVVAVVGCGYGPLIDVTINAALNCGTINGVSHGSSLQPLVPALRIYALEKNPAVVRALQERCAKHIQSFQGGVEIKIVMEDMRTWQPPETFDILLSEMLGGFGDNELSPECLAGPEKFLNEPGVSIPQSYTSYLCPISCGKLYELIPEGASNERRLKERMYSFQADYFKTLDEAKPVFTFEHPSSSRARSDANLKTVLDFTAQSEGMLHGFSGHFTAQLYEDIEHCTVPKRRTSGLTTWNDVFFPLTWPVWLEKGDTVRLQFFRRENKEAIWYEWALSEPRTSIVHNAGGRAFRMPLVFELDLDSSL</sequence>
<organism evidence="8 9">
    <name type="scientific">Ramazzottius varieornatus</name>
    <name type="common">Water bear</name>
    <name type="synonym">Tardigrade</name>
    <dbReference type="NCBI Taxonomy" id="947166"/>
    <lineage>
        <taxon>Eukaryota</taxon>
        <taxon>Metazoa</taxon>
        <taxon>Ecdysozoa</taxon>
        <taxon>Tardigrada</taxon>
        <taxon>Eutardigrada</taxon>
        <taxon>Parachela</taxon>
        <taxon>Hypsibioidea</taxon>
        <taxon>Ramazzottiidae</taxon>
        <taxon>Ramazzottius</taxon>
    </lineage>
</organism>
<evidence type="ECO:0000256" key="3">
    <source>
        <dbReference type="ARBA" id="ARBA00022691"/>
    </source>
</evidence>
<evidence type="ECO:0000256" key="2">
    <source>
        <dbReference type="ARBA" id="ARBA00022679"/>
    </source>
</evidence>
<gene>
    <name evidence="8" type="primary">RvY_11813</name>
    <name evidence="8" type="synonym">RvY_11813.1</name>
    <name evidence="8" type="ORF">RvY_11813-1</name>
</gene>
<evidence type="ECO:0000259" key="6">
    <source>
        <dbReference type="Pfam" id="PF17285"/>
    </source>
</evidence>
<dbReference type="GO" id="GO:0005634">
    <property type="term" value="C:nucleus"/>
    <property type="evidence" value="ECO:0007669"/>
    <property type="project" value="TreeGrafter"/>
</dbReference>
<dbReference type="AlphaFoldDB" id="A0A1D1VJC8"/>
<accession>A0A1D1VJC8</accession>
<dbReference type="Pfam" id="PF17285">
    <property type="entry name" value="PRMT5_TIM"/>
    <property type="match status" value="1"/>
</dbReference>
<dbReference type="SUPFAM" id="SSF53335">
    <property type="entry name" value="S-adenosyl-L-methionine-dependent methyltransferases"/>
    <property type="match status" value="1"/>
</dbReference>
<dbReference type="InterPro" id="IPR035247">
    <property type="entry name" value="PRMT5_TIM"/>
</dbReference>
<keyword evidence="1 4" id="KW-0489">Methyltransferase</keyword>
<evidence type="ECO:0000259" key="5">
    <source>
        <dbReference type="Pfam" id="PF05185"/>
    </source>
</evidence>
<dbReference type="Pfam" id="PF05185">
    <property type="entry name" value="PRMT5"/>
    <property type="match status" value="1"/>
</dbReference>
<keyword evidence="9" id="KW-1185">Reference proteome</keyword>